<dbReference type="PANTHER" id="PTHR11741:SF0">
    <property type="entry name" value="ELONGATION FACTOR TS, MITOCHONDRIAL"/>
    <property type="match status" value="1"/>
</dbReference>
<dbReference type="Gene3D" id="1.10.286.20">
    <property type="match status" value="1"/>
</dbReference>
<dbReference type="Gene3D" id="1.10.8.10">
    <property type="entry name" value="DNA helicase RuvA subunit, C-terminal domain"/>
    <property type="match status" value="1"/>
</dbReference>
<dbReference type="InterPro" id="IPR018101">
    <property type="entry name" value="Transl_elong_Ts_CS"/>
</dbReference>
<dbReference type="SUPFAM" id="SSF54713">
    <property type="entry name" value="Elongation factor Ts (EF-Ts), dimerisation domain"/>
    <property type="match status" value="2"/>
</dbReference>
<evidence type="ECO:0000256" key="2">
    <source>
        <dbReference type="ARBA" id="ARBA00022768"/>
    </source>
</evidence>
<reference evidence="5" key="1">
    <citation type="submission" date="2018-06" db="EMBL/GenBank/DDBJ databases">
        <authorList>
            <person name="Zhirakovskaya E."/>
        </authorList>
    </citation>
    <scope>NUCLEOTIDE SEQUENCE</scope>
</reference>
<evidence type="ECO:0000256" key="3">
    <source>
        <dbReference type="ARBA" id="ARBA00022917"/>
    </source>
</evidence>
<organism evidence="5">
    <name type="scientific">hydrothermal vent metagenome</name>
    <dbReference type="NCBI Taxonomy" id="652676"/>
    <lineage>
        <taxon>unclassified sequences</taxon>
        <taxon>metagenomes</taxon>
        <taxon>ecological metagenomes</taxon>
    </lineage>
</organism>
<protein>
    <submittedName>
        <fullName evidence="5">Translation elongation factor Ts</fullName>
    </submittedName>
</protein>
<dbReference type="PANTHER" id="PTHR11741">
    <property type="entry name" value="ELONGATION FACTOR TS"/>
    <property type="match status" value="1"/>
</dbReference>
<evidence type="ECO:0000259" key="4">
    <source>
        <dbReference type="Pfam" id="PF00889"/>
    </source>
</evidence>
<dbReference type="CDD" id="cd14275">
    <property type="entry name" value="UBA_EF-Ts"/>
    <property type="match status" value="1"/>
</dbReference>
<dbReference type="AlphaFoldDB" id="A0A3B0RFC2"/>
<dbReference type="GO" id="GO:0005737">
    <property type="term" value="C:cytoplasm"/>
    <property type="evidence" value="ECO:0007669"/>
    <property type="project" value="UniProtKB-ARBA"/>
</dbReference>
<evidence type="ECO:0000313" key="5">
    <source>
        <dbReference type="EMBL" id="VAV90641.1"/>
    </source>
</evidence>
<dbReference type="InterPro" id="IPR001816">
    <property type="entry name" value="Transl_elong_EFTs/EF1B"/>
</dbReference>
<gene>
    <name evidence="5" type="ORF">MNBD_ALPHA05-447</name>
</gene>
<proteinExistence type="inferred from homology"/>
<sequence length="301" mass="31599">MTGITAAMVKQLRDSTGAGMMDCKTALTETDGDMEVAVDWLRKKGLAKAAKKAGRTAAQGLVAVGVEPDGAGAVGVVVEVNSETDFVARNEIFQNMVANIAQTAIGVGGDVEKLRTETYPGEEKSVDDHIVAMVGKIGENMALRRAAGLSVDEGVVAAYVHGQVTPGAGKIGVIVGLKSSGDKAKLEALGKQIAMHVAAVRPLAGRIDELDAAVVAREKNVLAEQARASGKPENIIEKMVEGRLRKFYEESVLLEQIFVIDGETKVAKVIENAATEIGAPIEFAGFERLELGEGVETGDED</sequence>
<dbReference type="FunFam" id="1.10.286.20:FF:000001">
    <property type="entry name" value="Elongation factor Ts"/>
    <property type="match status" value="1"/>
</dbReference>
<dbReference type="PROSITE" id="PS01127">
    <property type="entry name" value="EF_TS_2"/>
    <property type="match status" value="1"/>
</dbReference>
<dbReference type="HAMAP" id="MF_00050">
    <property type="entry name" value="EF_Ts"/>
    <property type="match status" value="1"/>
</dbReference>
<dbReference type="NCBIfam" id="TIGR00116">
    <property type="entry name" value="tsf"/>
    <property type="match status" value="1"/>
</dbReference>
<dbReference type="GO" id="GO:0003746">
    <property type="term" value="F:translation elongation factor activity"/>
    <property type="evidence" value="ECO:0007669"/>
    <property type="project" value="UniProtKB-KW"/>
</dbReference>
<dbReference type="InterPro" id="IPR014039">
    <property type="entry name" value="Transl_elong_EFTs/EF1B_dimer"/>
</dbReference>
<comment type="similarity">
    <text evidence="1">Belongs to the EF-Ts family.</text>
</comment>
<dbReference type="SUPFAM" id="SSF46934">
    <property type="entry name" value="UBA-like"/>
    <property type="match status" value="1"/>
</dbReference>
<dbReference type="InterPro" id="IPR036402">
    <property type="entry name" value="EF-Ts_dimer_sf"/>
</dbReference>
<keyword evidence="2 5" id="KW-0251">Elongation factor</keyword>
<dbReference type="InterPro" id="IPR009060">
    <property type="entry name" value="UBA-like_sf"/>
</dbReference>
<dbReference type="Gene3D" id="3.30.479.20">
    <property type="entry name" value="Elongation factor Ts, dimerisation domain"/>
    <property type="match status" value="2"/>
</dbReference>
<dbReference type="Pfam" id="PF00889">
    <property type="entry name" value="EF_TS"/>
    <property type="match status" value="1"/>
</dbReference>
<dbReference type="FunFam" id="1.10.8.10:FF:000001">
    <property type="entry name" value="Elongation factor Ts"/>
    <property type="match status" value="1"/>
</dbReference>
<dbReference type="EMBL" id="UOEH01000044">
    <property type="protein sequence ID" value="VAV90641.1"/>
    <property type="molecule type" value="Genomic_DNA"/>
</dbReference>
<accession>A0A3B0RFC2</accession>
<evidence type="ECO:0000256" key="1">
    <source>
        <dbReference type="ARBA" id="ARBA00005532"/>
    </source>
</evidence>
<name>A0A3B0RFC2_9ZZZZ</name>
<keyword evidence="3" id="KW-0648">Protein biosynthesis</keyword>
<feature type="domain" description="Translation elongation factor EFTs/EF1B dimerisation" evidence="4">
    <location>
        <begin position="75"/>
        <end position="293"/>
    </location>
</feature>